<reference evidence="2 3" key="1">
    <citation type="journal article" date="2002" name="Nature">
        <title>Genome sequence and comparative analysis of the model rodent malaria parasite Plasmodium yoelii yoelii.</title>
        <authorList>
            <person name="Carlton J.M."/>
            <person name="Angiuoli S.V."/>
            <person name="Suh B.B."/>
            <person name="Kooij T.W."/>
            <person name="Pertea M."/>
            <person name="Silva J.C."/>
            <person name="Ermolaeva M.D."/>
            <person name="Allen J.E."/>
            <person name="Selengut J.D."/>
            <person name="Koo H.L."/>
            <person name="Peterson J.D."/>
            <person name="Pop M."/>
            <person name="Kosack D.S."/>
            <person name="Shumway M.F."/>
            <person name="Bidwell S.L."/>
            <person name="Shallom S.J."/>
            <person name="van Aken S.E."/>
            <person name="Riedmuller S.B."/>
            <person name="Feldblyum T.V."/>
            <person name="Cho J.K."/>
            <person name="Quackenbush J."/>
            <person name="Sedegah M."/>
            <person name="Shoaibi A."/>
            <person name="Cummings L.M."/>
            <person name="Florens L."/>
            <person name="Yates J.R."/>
            <person name="Raine J.D."/>
            <person name="Sinden R.E."/>
            <person name="Harris M.A."/>
            <person name="Cunningham D.A."/>
            <person name="Preiser P.R."/>
            <person name="Bergman L.W."/>
            <person name="Vaidya A.B."/>
            <person name="van Lin L.H."/>
            <person name="Janse C.J."/>
            <person name="Waters A.P."/>
            <person name="Smith H.O."/>
            <person name="White O.R."/>
            <person name="Salzberg S.L."/>
            <person name="Venter J.C."/>
            <person name="Fraser C.M."/>
            <person name="Hoffman S.L."/>
            <person name="Gardner M.J."/>
            <person name="Carucci D.J."/>
        </authorList>
    </citation>
    <scope>NUCLEOTIDE SEQUENCE [LARGE SCALE GENOMIC DNA]</scope>
    <source>
        <strain evidence="2 3">17XNL</strain>
    </source>
</reference>
<dbReference type="InParanoid" id="Q7RJN1"/>
<sequence>MRCLDSLKINPMQFTIKEKGTQTINLLYKHKYIGFHNMPLIIEVENGKTVPLNLCSLTYHPHIPPIYFMNFKDLKECTFPLNNECITNVDLFNDSELDIFYDIEPTKNFTVLNPKGVIKRKKYISLFILTSQLSPSIIKENLIIKSHFKHLQKEIVI</sequence>
<dbReference type="GO" id="GO:0005737">
    <property type="term" value="C:cytoplasm"/>
    <property type="evidence" value="ECO:0007669"/>
    <property type="project" value="UniProtKB-SubCell"/>
</dbReference>
<dbReference type="PaxDb" id="73239-Q7RJN1"/>
<dbReference type="AlphaFoldDB" id="Q7RJN1"/>
<keyword evidence="3" id="KW-1185">Reference proteome</keyword>
<evidence type="ECO:0000259" key="1">
    <source>
        <dbReference type="Pfam" id="PF24816"/>
    </source>
</evidence>
<dbReference type="Pfam" id="PF24816">
    <property type="entry name" value="Ig_CFAP65__9th"/>
    <property type="match status" value="1"/>
</dbReference>
<evidence type="ECO:0000313" key="3">
    <source>
        <dbReference type="Proteomes" id="UP000008553"/>
    </source>
</evidence>
<dbReference type="InterPro" id="IPR056344">
    <property type="entry name" value="Ig_CFAP65-like_9th"/>
</dbReference>
<proteinExistence type="predicted"/>
<evidence type="ECO:0000313" key="2">
    <source>
        <dbReference type="EMBL" id="EAA22785.1"/>
    </source>
</evidence>
<dbReference type="InterPro" id="IPR052614">
    <property type="entry name" value="CFAP65"/>
</dbReference>
<organism evidence="2 3">
    <name type="scientific">Plasmodium yoelii yoelii</name>
    <dbReference type="NCBI Taxonomy" id="73239"/>
    <lineage>
        <taxon>Eukaryota</taxon>
        <taxon>Sar</taxon>
        <taxon>Alveolata</taxon>
        <taxon>Apicomplexa</taxon>
        <taxon>Aconoidasida</taxon>
        <taxon>Haemosporida</taxon>
        <taxon>Plasmodiidae</taxon>
        <taxon>Plasmodium</taxon>
        <taxon>Plasmodium (Vinckeia)</taxon>
    </lineage>
</organism>
<dbReference type="STRING" id="73239.Q7RJN1"/>
<comment type="caution">
    <text evidence="2">The sequence shown here is derived from an EMBL/GenBank/DDBJ whole genome shotgun (WGS) entry which is preliminary data.</text>
</comment>
<dbReference type="EMBL" id="AABL01000920">
    <property type="protein sequence ID" value="EAA22785.1"/>
    <property type="molecule type" value="Genomic_DNA"/>
</dbReference>
<name>Q7RJN1_PLAYO</name>
<gene>
    <name evidence="2" type="ORF">PY03228</name>
</gene>
<dbReference type="PANTHER" id="PTHR46127:SF1">
    <property type="entry name" value="CILIA- AND FLAGELLA-ASSOCIATED PROTEIN 65"/>
    <property type="match status" value="1"/>
</dbReference>
<feature type="domain" description="CFAP65-like ninth Ig-like" evidence="1">
    <location>
        <begin position="7"/>
        <end position="54"/>
    </location>
</feature>
<protein>
    <recommendedName>
        <fullName evidence="1">CFAP65-like ninth Ig-like domain-containing protein</fullName>
    </recommendedName>
</protein>
<dbReference type="PANTHER" id="PTHR46127">
    <property type="entry name" value="CILIA- AND FLAGELLA-ASSOCIATED PROTEIN 65"/>
    <property type="match status" value="1"/>
</dbReference>
<dbReference type="GO" id="GO:0005929">
    <property type="term" value="C:cilium"/>
    <property type="evidence" value="ECO:0007669"/>
    <property type="project" value="UniProtKB-SubCell"/>
</dbReference>
<dbReference type="Proteomes" id="UP000008553">
    <property type="component" value="Unassembled WGS sequence"/>
</dbReference>
<accession>Q7RJN1</accession>